<accession>A0AAN9LPM2</accession>
<dbReference type="AlphaFoldDB" id="A0AAN9LPM2"/>
<dbReference type="Proteomes" id="UP001367508">
    <property type="component" value="Unassembled WGS sequence"/>
</dbReference>
<protein>
    <submittedName>
        <fullName evidence="1">Uncharacterized protein</fullName>
    </submittedName>
</protein>
<evidence type="ECO:0000313" key="1">
    <source>
        <dbReference type="EMBL" id="KAK7339476.1"/>
    </source>
</evidence>
<organism evidence="1 2">
    <name type="scientific">Canavalia gladiata</name>
    <name type="common">Sword bean</name>
    <name type="synonym">Dolichos gladiatus</name>
    <dbReference type="NCBI Taxonomy" id="3824"/>
    <lineage>
        <taxon>Eukaryota</taxon>
        <taxon>Viridiplantae</taxon>
        <taxon>Streptophyta</taxon>
        <taxon>Embryophyta</taxon>
        <taxon>Tracheophyta</taxon>
        <taxon>Spermatophyta</taxon>
        <taxon>Magnoliopsida</taxon>
        <taxon>eudicotyledons</taxon>
        <taxon>Gunneridae</taxon>
        <taxon>Pentapetalae</taxon>
        <taxon>rosids</taxon>
        <taxon>fabids</taxon>
        <taxon>Fabales</taxon>
        <taxon>Fabaceae</taxon>
        <taxon>Papilionoideae</taxon>
        <taxon>50 kb inversion clade</taxon>
        <taxon>NPAAA clade</taxon>
        <taxon>indigoferoid/millettioid clade</taxon>
        <taxon>Phaseoleae</taxon>
        <taxon>Canavalia</taxon>
    </lineage>
</organism>
<name>A0AAN9LPM2_CANGL</name>
<proteinExistence type="predicted"/>
<gene>
    <name evidence="1" type="ORF">VNO77_20147</name>
</gene>
<reference evidence="1 2" key="1">
    <citation type="submission" date="2024-01" db="EMBL/GenBank/DDBJ databases">
        <title>The genomes of 5 underutilized Papilionoideae crops provide insights into root nodulation and disease resistanc.</title>
        <authorList>
            <person name="Jiang F."/>
        </authorList>
    </citation>
    <scope>NUCLEOTIDE SEQUENCE [LARGE SCALE GENOMIC DNA]</scope>
    <source>
        <strain evidence="1">LVBAO_FW01</strain>
        <tissue evidence="1">Leaves</tissue>
    </source>
</reference>
<evidence type="ECO:0000313" key="2">
    <source>
        <dbReference type="Proteomes" id="UP001367508"/>
    </source>
</evidence>
<dbReference type="EMBL" id="JAYMYQ010000004">
    <property type="protein sequence ID" value="KAK7339476.1"/>
    <property type="molecule type" value="Genomic_DNA"/>
</dbReference>
<comment type="caution">
    <text evidence="1">The sequence shown here is derived from an EMBL/GenBank/DDBJ whole genome shotgun (WGS) entry which is preliminary data.</text>
</comment>
<keyword evidence="2" id="KW-1185">Reference proteome</keyword>
<sequence length="84" mass="9877">MKFRTLHYLVCVDLFSSHVTRSLEAKVVVLPFHFFPATLLCCLGRSLKQLNFLKSCYLLEMDEQCNPSNGWWEDVFFFFGSFNL</sequence>